<gene>
    <name evidence="1" type="ordered locus">GDI0907</name>
</gene>
<evidence type="ECO:0000313" key="1">
    <source>
        <dbReference type="EMBL" id="CAP54850.1"/>
    </source>
</evidence>
<name>A9HBS2_GLUDA</name>
<evidence type="ECO:0000313" key="2">
    <source>
        <dbReference type="Proteomes" id="UP000001176"/>
    </source>
</evidence>
<reference evidence="1 2" key="1">
    <citation type="journal article" date="2009" name="BMC Genomics">
        <title>Complete genome sequence of the sugarcane nitrogen-fixing endophyte Gluconacetobacter diazotrophicus Pal5.</title>
        <authorList>
            <person name="Bertalan M."/>
            <person name="Albano R."/>
            <person name="Padua V."/>
            <person name="Rouws L."/>
            <person name="Rojas C."/>
            <person name="Hemerly A."/>
            <person name="Teixeira K."/>
            <person name="Schwab S."/>
            <person name="Araujo J."/>
            <person name="Oliveira A."/>
            <person name="Franca L."/>
            <person name="Magalhaes V."/>
            <person name="Alqueres S."/>
            <person name="Cardoso A."/>
            <person name="Almeida W."/>
            <person name="Loureiro M.M."/>
            <person name="Nogueira E."/>
            <person name="Cidade D."/>
            <person name="Oliveira D."/>
            <person name="Simao T."/>
            <person name="Macedo J."/>
            <person name="Valadao A."/>
            <person name="Dreschsel M."/>
            <person name="Freitas F."/>
            <person name="Vidal M."/>
            <person name="Guedes H."/>
            <person name="Rodrigues E."/>
            <person name="Meneses C."/>
            <person name="Brioso P."/>
            <person name="Pozzer L."/>
            <person name="Figueiredo D."/>
            <person name="Montano H."/>
            <person name="Junior J."/>
            <person name="Filho G."/>
            <person name="Flores V."/>
            <person name="Ferreira B."/>
            <person name="Branco A."/>
            <person name="Gonzalez P."/>
            <person name="Guillobel H."/>
            <person name="Lemos M."/>
            <person name="Seibel L."/>
            <person name="Macedo J."/>
            <person name="Alves-Ferreira M."/>
            <person name="Sachetto-Martins G."/>
            <person name="Coelho A."/>
            <person name="Santos E."/>
            <person name="Amaral G."/>
            <person name="Neves A."/>
            <person name="Pacheco A.B."/>
            <person name="Carvalho D."/>
            <person name="Lery L."/>
            <person name="Bisch P."/>
            <person name="Rossle S.C."/>
            <person name="Urmenyi T."/>
            <person name="Kruger W.V."/>
            <person name="Martins O."/>
            <person name="Baldani J.I."/>
            <person name="Ferreira P.C."/>
        </authorList>
    </citation>
    <scope>NUCLEOTIDE SEQUENCE [LARGE SCALE GENOMIC DNA]</scope>
    <source>
        <strain evidence="2">ATCC 49037 / DSM 5601 / CCUG 37298 / CIP 103539 / LMG 7603 / PAl5</strain>
    </source>
</reference>
<dbReference type="Proteomes" id="UP000001176">
    <property type="component" value="Chromosome"/>
</dbReference>
<protein>
    <submittedName>
        <fullName evidence="1">Uncharacterized protein</fullName>
    </submittedName>
</protein>
<organism evidence="1 2">
    <name type="scientific">Gluconacetobacter diazotrophicus (strain ATCC 49037 / DSM 5601 / CCUG 37298 / CIP 103539 / LMG 7603 / PAl5)</name>
    <dbReference type="NCBI Taxonomy" id="272568"/>
    <lineage>
        <taxon>Bacteria</taxon>
        <taxon>Pseudomonadati</taxon>
        <taxon>Pseudomonadota</taxon>
        <taxon>Alphaproteobacteria</taxon>
        <taxon>Acetobacterales</taxon>
        <taxon>Acetobacteraceae</taxon>
        <taxon>Gluconacetobacter</taxon>
    </lineage>
</organism>
<sequence length="94" mass="10444">MNGVFAYDVGVSSEKDGAVSATGPRYCARAGWQERTATAAMIQMRQARLGRVREKVIRILFQDGWDGTQNRQGRRFAGLENHQVTWGAVGSQEQ</sequence>
<dbReference type="EMBL" id="AM889285">
    <property type="protein sequence ID" value="CAP54850.1"/>
    <property type="molecule type" value="Genomic_DNA"/>
</dbReference>
<accession>A9HBS2</accession>
<dbReference type="AlphaFoldDB" id="A9HBS2"/>
<proteinExistence type="predicted"/>
<dbReference type="KEGG" id="gdi:GDI0907"/>
<keyword evidence="2" id="KW-1185">Reference proteome</keyword>